<keyword evidence="1" id="KW-0732">Signal</keyword>
<dbReference type="RefSeq" id="WP_101893155.1">
    <property type="nucleotide sequence ID" value="NZ_CP022684.1"/>
</dbReference>
<dbReference type="AlphaFoldDB" id="A0A2K9LHV2"/>
<protein>
    <submittedName>
        <fullName evidence="2">Uncharacterized protein</fullName>
    </submittedName>
</protein>
<organism evidence="2 3">
    <name type="scientific">Ketobacter alkanivorans</name>
    <dbReference type="NCBI Taxonomy" id="1917421"/>
    <lineage>
        <taxon>Bacteria</taxon>
        <taxon>Pseudomonadati</taxon>
        <taxon>Pseudomonadota</taxon>
        <taxon>Gammaproteobacteria</taxon>
        <taxon>Pseudomonadales</taxon>
        <taxon>Ketobacteraceae</taxon>
        <taxon>Ketobacter</taxon>
    </lineage>
</organism>
<keyword evidence="3" id="KW-1185">Reference proteome</keyword>
<gene>
    <name evidence="2" type="ORF">Kalk_05005</name>
</gene>
<dbReference type="PROSITE" id="PS51257">
    <property type="entry name" value="PROKAR_LIPOPROTEIN"/>
    <property type="match status" value="1"/>
</dbReference>
<proteinExistence type="predicted"/>
<evidence type="ECO:0000256" key="1">
    <source>
        <dbReference type="SAM" id="SignalP"/>
    </source>
</evidence>
<evidence type="ECO:0000313" key="3">
    <source>
        <dbReference type="Proteomes" id="UP000235116"/>
    </source>
</evidence>
<sequence>MKTSRMGSVKYVLLGMAISLSACADEKRPQDTVPSTELRPYSIGFEKDGTPVVLDAKGNIIEPSDVKFPIKATEIESVESITLVQYRGSHVQLMKIGGRLYAIPLPH</sequence>
<name>A0A2K9LHV2_9GAMM</name>
<dbReference type="KEGG" id="kak:Kalk_05005"/>
<dbReference type="Proteomes" id="UP000235116">
    <property type="component" value="Chromosome"/>
</dbReference>
<evidence type="ECO:0000313" key="2">
    <source>
        <dbReference type="EMBL" id="AUM11817.1"/>
    </source>
</evidence>
<feature type="signal peptide" evidence="1">
    <location>
        <begin position="1"/>
        <end position="24"/>
    </location>
</feature>
<feature type="chain" id="PRO_5014629663" evidence="1">
    <location>
        <begin position="25"/>
        <end position="107"/>
    </location>
</feature>
<reference evidence="3" key="1">
    <citation type="submission" date="2017-08" db="EMBL/GenBank/DDBJ databases">
        <title>Direct submision.</title>
        <authorList>
            <person name="Kim S.-J."/>
            <person name="Rhee S.-K."/>
        </authorList>
    </citation>
    <scope>NUCLEOTIDE SEQUENCE [LARGE SCALE GENOMIC DNA]</scope>
    <source>
        <strain evidence="3">GI5</strain>
    </source>
</reference>
<dbReference type="EMBL" id="CP022684">
    <property type="protein sequence ID" value="AUM11817.1"/>
    <property type="molecule type" value="Genomic_DNA"/>
</dbReference>
<accession>A0A2K9LHV2</accession>